<reference evidence="2 3" key="1">
    <citation type="submission" date="2016-10" db="EMBL/GenBank/DDBJ databases">
        <authorList>
            <person name="de Groot N.N."/>
        </authorList>
    </citation>
    <scope>NUCLEOTIDE SEQUENCE [LARGE SCALE GENOMIC DNA]</scope>
    <source>
        <strain evidence="2 3">KH2T6</strain>
    </source>
</reference>
<name>A0A1H7GG57_RUMAL</name>
<dbReference type="SUPFAM" id="SSF50969">
    <property type="entry name" value="YVTN repeat-like/Quinoprotein amine dehydrogenase"/>
    <property type="match status" value="1"/>
</dbReference>
<dbReference type="InterPro" id="IPR011044">
    <property type="entry name" value="Quino_amine_DH_bsu"/>
</dbReference>
<dbReference type="InterPro" id="IPR011042">
    <property type="entry name" value="6-blade_b-propeller_TolB-like"/>
</dbReference>
<keyword evidence="1" id="KW-0472">Membrane</keyword>
<dbReference type="EMBL" id="FOAT01000002">
    <property type="protein sequence ID" value="SEK35460.1"/>
    <property type="molecule type" value="Genomic_DNA"/>
</dbReference>
<accession>A0A1H7GG57</accession>
<dbReference type="RefSeq" id="WP_074829115.1">
    <property type="nucleotide sequence ID" value="NZ_FOAT01000002.1"/>
</dbReference>
<dbReference type="OrthoDB" id="1814006at2"/>
<evidence type="ECO:0000256" key="1">
    <source>
        <dbReference type="SAM" id="Phobius"/>
    </source>
</evidence>
<dbReference type="Proteomes" id="UP000186015">
    <property type="component" value="Unassembled WGS sequence"/>
</dbReference>
<sequence length="861" mass="98562">MTDKELDNKLAAAFDNVRADSSVKARIRKGLTGDVMENNKIIVSSTAKENSSTDKIKVKRRGRIAAAVIAGVLAVGGGSYLLKGGFDWVTPHRDSSAAYTDFIESALYEKFGYYSDIWKLPNGRFLIKQSYDDYGEIKIPNDYEWCENHYFIFDPVTESVIGDEIVSHFCSVEIYENCIGIWYVEQPQDPDTPIKIKGSLFDFDLNPIKENIRFDLNDSQIPCMPMVSDNNDIYIAGLNYETDKEKLSVYDIDGNTIYESDVVYHIDSCTLAKCGKYFYYTIQDEDDEAEIIKGIAISDGYTDCEHTDSIYNSDSVTDEYEPLYFDIGKYLYTVYYTESGKQMIRRIDMTGKEELYFGEPEDVINYIGFMPEYYYVSNDGRYLFTCSLENLESSISYVNVYDIENNFKKVYEKTMYEAGRCFTRDGCNLLFNEASGNVCLGDIHEKGVNTPRLESTLCFNIFGKEYPEFDIKNIEKNDTTDTTDTTNTSDTSDAAHYFNGEAVDELPVSNEELGFDPDAEQIRDKFDSNSYIWRLSNGDLLVGRDFNRRADEIGITEDSDFYVYIYEPDTNSVKSILTTNSKDSILVQVEENCIVFVKRKENAKTDTEYNYEFYDLDLAPIENSTFSFDAGRSEPKLLITPDNKSYIFGSDSCIYDSNGSVIHKIENSGYFFQNIKISKNGKCIYYASAKDNTITLHTVSLDDGYAYAEYTYETYKDWELPLYFDSGKYLYLVFGDKDGKQQFRRIDMTGDEEPVYGTPEDELVFDEMAGDNNGDQCNTFVTKDGKYLFLSNTGEYSGELRIYDIENEFKKVYETNIDSRIIRRDGMNILYDETTGDVCLNSSHNNCFNLFGNEYSNLGLS</sequence>
<keyword evidence="1" id="KW-1133">Transmembrane helix</keyword>
<keyword evidence="1" id="KW-0812">Transmembrane</keyword>
<proteinExistence type="predicted"/>
<evidence type="ECO:0000313" key="3">
    <source>
        <dbReference type="Proteomes" id="UP000186015"/>
    </source>
</evidence>
<feature type="transmembrane region" description="Helical" evidence="1">
    <location>
        <begin position="64"/>
        <end position="82"/>
    </location>
</feature>
<organism evidence="2 3">
    <name type="scientific">Ruminococcus albus</name>
    <dbReference type="NCBI Taxonomy" id="1264"/>
    <lineage>
        <taxon>Bacteria</taxon>
        <taxon>Bacillati</taxon>
        <taxon>Bacillota</taxon>
        <taxon>Clostridia</taxon>
        <taxon>Eubacteriales</taxon>
        <taxon>Oscillospiraceae</taxon>
        <taxon>Ruminococcus</taxon>
    </lineage>
</organism>
<dbReference type="AlphaFoldDB" id="A0A1H7GG57"/>
<evidence type="ECO:0000313" key="2">
    <source>
        <dbReference type="EMBL" id="SEK35460.1"/>
    </source>
</evidence>
<protein>
    <submittedName>
        <fullName evidence="2">Uncharacterized protein</fullName>
    </submittedName>
</protein>
<dbReference type="Gene3D" id="2.120.10.30">
    <property type="entry name" value="TolB, C-terminal domain"/>
    <property type="match status" value="1"/>
</dbReference>
<gene>
    <name evidence="2" type="ORF">SAMN05216469_10241</name>
</gene>
<dbReference type="SUPFAM" id="SSF82171">
    <property type="entry name" value="DPP6 N-terminal domain-like"/>
    <property type="match status" value="1"/>
</dbReference>